<dbReference type="EMBL" id="MW182838">
    <property type="protein sequence ID" value="QTE03503.1"/>
    <property type="molecule type" value="Genomic_DNA"/>
</dbReference>
<reference evidence="1" key="1">
    <citation type="submission" date="2020-10" db="EMBL/GenBank/DDBJ databases">
        <title>CRESS DNA virus dark matter in the feces of wild birds.</title>
        <authorList>
            <person name="Yang S."/>
            <person name="Zhang W."/>
        </authorList>
    </citation>
    <scope>NUCLEOTIDE SEQUENCE</scope>
    <source>
        <strain evidence="1">Cra70cre4</strain>
    </source>
</reference>
<sequence>MARRVRRTTRLSYQRRFVPLKRRLRPSLRRRPAFKRPRRAFGMQKIKTTRWPARNPNGDRLFTKFMFSAGQTFQIATGAQFVSMNVSFGGMQSIGLNFGATPGATQAGTAFRRYRIRGVKITLTAWPSTATPLVLYTNAGASVAHMLATPTISALPEQRWSRFRVCNLPSAGAKPTTLSSYYSVEKVWGVDEGTRVDHDFVGSTFNGSPSLWVDPAKSPVFQYGVFTMAGTPVLANTDVVLKASVLVYIELFSKTFAET</sequence>
<name>A0A8A4XBB0_9VIRU</name>
<accession>A0A8A4XBB0</accession>
<evidence type="ECO:0000313" key="1">
    <source>
        <dbReference type="EMBL" id="QTE03503.1"/>
    </source>
</evidence>
<protein>
    <submittedName>
        <fullName evidence="1">Capsid protein</fullName>
    </submittedName>
</protein>
<proteinExistence type="predicted"/>
<organism evidence="1">
    <name type="scientific">Grus japonensis CRESS-DNA-virus sp</name>
    <dbReference type="NCBI Taxonomy" id="2815045"/>
    <lineage>
        <taxon>Viruses</taxon>
        <taxon>Monodnaviria</taxon>
        <taxon>Shotokuvirae</taxon>
        <taxon>Cressdnaviricota</taxon>
    </lineage>
</organism>